<dbReference type="PRINTS" id="PR01862">
    <property type="entry name" value="BCL2FAMILY"/>
</dbReference>
<feature type="domain" description="Bcl-2 Bcl-2 homology region 1-3" evidence="5">
    <location>
        <begin position="105"/>
        <end position="197"/>
    </location>
</feature>
<feature type="region of interest" description="Disordered" evidence="3">
    <location>
        <begin position="1"/>
        <end position="21"/>
    </location>
</feature>
<sequence>MAIGLTTGQHQTRVHSPTQPNACQTVGDNQLVSTMTISSEPSLVETEAVARELFTQFTREQLTHEGISPSEFDQQIQELSSNGYNISSPLMVSVGRDLRRISEAFARSTERAEVRERAFRINFRDLTREEFNSLLSELFLNGNISRERIVVLFFFCSDLAVNAFTNGSIAYFKRLIQWSLSYIFNHICLWVQRQGGWEIVLGSYVPRLAITVFALMGCLAFGIYIKRSLF</sequence>
<evidence type="ECO:0000313" key="7">
    <source>
        <dbReference type="Proteomes" id="UP000728032"/>
    </source>
</evidence>
<dbReference type="GO" id="GO:0001836">
    <property type="term" value="P:release of cytochrome c from mitochondria"/>
    <property type="evidence" value="ECO:0007669"/>
    <property type="project" value="TreeGrafter"/>
</dbReference>
<dbReference type="OrthoDB" id="6080198at2759"/>
<evidence type="ECO:0000256" key="3">
    <source>
        <dbReference type="SAM" id="MobiDB-lite"/>
    </source>
</evidence>
<dbReference type="PANTHER" id="PTHR11256">
    <property type="entry name" value="BCL-2 RELATED"/>
    <property type="match status" value="1"/>
</dbReference>
<dbReference type="InterPro" id="IPR046371">
    <property type="entry name" value="Bcl-2_BH1-3"/>
</dbReference>
<dbReference type="GO" id="GO:0042981">
    <property type="term" value="P:regulation of apoptotic process"/>
    <property type="evidence" value="ECO:0007669"/>
    <property type="project" value="InterPro"/>
</dbReference>
<gene>
    <name evidence="6" type="ORF">ONB1V03_LOCUS9367</name>
</gene>
<evidence type="ECO:0000259" key="5">
    <source>
        <dbReference type="Pfam" id="PF00452"/>
    </source>
</evidence>
<dbReference type="SUPFAM" id="SSF56854">
    <property type="entry name" value="Bcl-2 inhibitors of programmed cell death"/>
    <property type="match status" value="1"/>
</dbReference>
<keyword evidence="4" id="KW-0812">Transmembrane</keyword>
<comment type="similarity">
    <text evidence="1">Belongs to the Bcl-2 family.</text>
</comment>
<evidence type="ECO:0000313" key="6">
    <source>
        <dbReference type="EMBL" id="CAD7652707.1"/>
    </source>
</evidence>
<dbReference type="Pfam" id="PF00452">
    <property type="entry name" value="Bcl-2"/>
    <property type="match status" value="1"/>
</dbReference>
<dbReference type="InterPro" id="IPR026298">
    <property type="entry name" value="Bcl-2_fam"/>
</dbReference>
<keyword evidence="7" id="KW-1185">Reference proteome</keyword>
<dbReference type="AlphaFoldDB" id="A0A7R9M3I4"/>
<organism evidence="6">
    <name type="scientific">Oppiella nova</name>
    <dbReference type="NCBI Taxonomy" id="334625"/>
    <lineage>
        <taxon>Eukaryota</taxon>
        <taxon>Metazoa</taxon>
        <taxon>Ecdysozoa</taxon>
        <taxon>Arthropoda</taxon>
        <taxon>Chelicerata</taxon>
        <taxon>Arachnida</taxon>
        <taxon>Acari</taxon>
        <taxon>Acariformes</taxon>
        <taxon>Sarcoptiformes</taxon>
        <taxon>Oribatida</taxon>
        <taxon>Brachypylina</taxon>
        <taxon>Oppioidea</taxon>
        <taxon>Oppiidae</taxon>
        <taxon>Oppiella</taxon>
    </lineage>
</organism>
<keyword evidence="2" id="KW-0053">Apoptosis</keyword>
<dbReference type="InterPro" id="IPR036834">
    <property type="entry name" value="Bcl-2-like_sf"/>
</dbReference>
<dbReference type="EMBL" id="CAJPVJ010005858">
    <property type="protein sequence ID" value="CAG2169894.1"/>
    <property type="molecule type" value="Genomic_DNA"/>
</dbReference>
<dbReference type="InterPro" id="IPR002475">
    <property type="entry name" value="Bcl2-like"/>
</dbReference>
<dbReference type="GO" id="GO:0005741">
    <property type="term" value="C:mitochondrial outer membrane"/>
    <property type="evidence" value="ECO:0007669"/>
    <property type="project" value="TreeGrafter"/>
</dbReference>
<keyword evidence="4" id="KW-1133">Transmembrane helix</keyword>
<dbReference type="PROSITE" id="PS50062">
    <property type="entry name" value="BCL2_FAMILY"/>
    <property type="match status" value="1"/>
</dbReference>
<feature type="transmembrane region" description="Helical" evidence="4">
    <location>
        <begin position="149"/>
        <end position="172"/>
    </location>
</feature>
<dbReference type="GO" id="GO:0051400">
    <property type="term" value="F:BH domain binding"/>
    <property type="evidence" value="ECO:0007669"/>
    <property type="project" value="TreeGrafter"/>
</dbReference>
<protein>
    <recommendedName>
        <fullName evidence="5">Bcl-2 Bcl-2 homology region 1-3 domain-containing protein</fullName>
    </recommendedName>
</protein>
<name>A0A7R9M3I4_9ACAR</name>
<proteinExistence type="inferred from homology"/>
<reference evidence="6" key="1">
    <citation type="submission" date="2020-11" db="EMBL/GenBank/DDBJ databases">
        <authorList>
            <person name="Tran Van P."/>
        </authorList>
    </citation>
    <scope>NUCLEOTIDE SEQUENCE</scope>
</reference>
<dbReference type="Gene3D" id="1.10.437.10">
    <property type="entry name" value="Blc2-like"/>
    <property type="match status" value="1"/>
</dbReference>
<evidence type="ECO:0000256" key="1">
    <source>
        <dbReference type="ARBA" id="ARBA00009458"/>
    </source>
</evidence>
<dbReference type="PANTHER" id="PTHR11256:SF21">
    <property type="entry name" value="BCL-2 BCL-2 HOMOLOGY REGION 1-3 DOMAIN-CONTAINING PROTEIN"/>
    <property type="match status" value="1"/>
</dbReference>
<dbReference type="EMBL" id="OC920683">
    <property type="protein sequence ID" value="CAD7652707.1"/>
    <property type="molecule type" value="Genomic_DNA"/>
</dbReference>
<evidence type="ECO:0000256" key="2">
    <source>
        <dbReference type="ARBA" id="ARBA00022703"/>
    </source>
</evidence>
<evidence type="ECO:0000256" key="4">
    <source>
        <dbReference type="SAM" id="Phobius"/>
    </source>
</evidence>
<keyword evidence="4" id="KW-0472">Membrane</keyword>
<dbReference type="GO" id="GO:0008630">
    <property type="term" value="P:intrinsic apoptotic signaling pathway in response to DNA damage"/>
    <property type="evidence" value="ECO:0007669"/>
    <property type="project" value="TreeGrafter"/>
</dbReference>
<dbReference type="Proteomes" id="UP000728032">
    <property type="component" value="Unassembled WGS sequence"/>
</dbReference>
<dbReference type="GO" id="GO:0097192">
    <property type="term" value="P:extrinsic apoptotic signaling pathway in absence of ligand"/>
    <property type="evidence" value="ECO:0007669"/>
    <property type="project" value="TreeGrafter"/>
</dbReference>
<feature type="transmembrane region" description="Helical" evidence="4">
    <location>
        <begin position="204"/>
        <end position="225"/>
    </location>
</feature>
<accession>A0A7R9M3I4</accession>